<evidence type="ECO:0000256" key="3">
    <source>
        <dbReference type="ARBA" id="ARBA00022692"/>
    </source>
</evidence>
<dbReference type="GeneID" id="141456174"/>
<dbReference type="InterPro" id="IPR000402">
    <property type="entry name" value="Na/K_ATPase_sub_beta"/>
</dbReference>
<evidence type="ECO:0000256" key="1">
    <source>
        <dbReference type="ARBA" id="ARBA00004606"/>
    </source>
</evidence>
<keyword evidence="8" id="KW-1185">Reference proteome</keyword>
<dbReference type="Pfam" id="PF00287">
    <property type="entry name" value="Na_K-ATPase"/>
    <property type="match status" value="1"/>
</dbReference>
<comment type="similarity">
    <text evidence="2">Belongs to the X(+)/potassium ATPases subunit beta family.</text>
</comment>
<evidence type="ECO:0000256" key="2">
    <source>
        <dbReference type="ARBA" id="ARBA00005876"/>
    </source>
</evidence>
<dbReference type="GO" id="GO:0005890">
    <property type="term" value="C:sodium:potassium-exchanging ATPase complex"/>
    <property type="evidence" value="ECO:0007669"/>
    <property type="project" value="InterPro"/>
</dbReference>
<dbReference type="GO" id="GO:1990573">
    <property type="term" value="P:potassium ion import across plasma membrane"/>
    <property type="evidence" value="ECO:0007669"/>
    <property type="project" value="TreeGrafter"/>
</dbReference>
<evidence type="ECO:0000256" key="4">
    <source>
        <dbReference type="ARBA" id="ARBA00022968"/>
    </source>
</evidence>
<comment type="subcellular location">
    <subcellularLocation>
        <location evidence="1">Membrane</location>
        <topology evidence="1">Single-pass type II membrane protein</topology>
    </subcellularLocation>
</comment>
<name>T1HMN9_RHOPR</name>
<dbReference type="VEuPathDB" id="VectorBase:RPRC005313"/>
<dbReference type="GO" id="GO:0001671">
    <property type="term" value="F:ATPase activator activity"/>
    <property type="evidence" value="ECO:0007669"/>
    <property type="project" value="TreeGrafter"/>
</dbReference>
<dbReference type="PANTHER" id="PTHR11523:SF28">
    <property type="entry name" value="NA_K-ATPASE BETA SUBUNIT ISOFORM 4-RELATED"/>
    <property type="match status" value="1"/>
</dbReference>
<organism evidence="7 8">
    <name type="scientific">Rhodnius prolixus</name>
    <name type="common">Triatomid bug</name>
    <dbReference type="NCBI Taxonomy" id="13249"/>
    <lineage>
        <taxon>Eukaryota</taxon>
        <taxon>Metazoa</taxon>
        <taxon>Ecdysozoa</taxon>
        <taxon>Arthropoda</taxon>
        <taxon>Hexapoda</taxon>
        <taxon>Insecta</taxon>
        <taxon>Pterygota</taxon>
        <taxon>Neoptera</taxon>
        <taxon>Paraneoptera</taxon>
        <taxon>Hemiptera</taxon>
        <taxon>Heteroptera</taxon>
        <taxon>Panheteroptera</taxon>
        <taxon>Cimicomorpha</taxon>
        <taxon>Reduviidae</taxon>
        <taxon>Triatominae</taxon>
        <taxon>Rhodnius</taxon>
    </lineage>
</organism>
<dbReference type="Proteomes" id="UP000015103">
    <property type="component" value="Unassembled WGS sequence"/>
</dbReference>
<reference evidence="7" key="1">
    <citation type="submission" date="2015-05" db="UniProtKB">
        <authorList>
            <consortium name="EnsemblMetazoa"/>
        </authorList>
    </citation>
    <scope>IDENTIFICATION</scope>
</reference>
<dbReference type="RefSeq" id="XP_073988020.1">
    <property type="nucleotide sequence ID" value="XM_074131919.1"/>
</dbReference>
<evidence type="ECO:0000256" key="6">
    <source>
        <dbReference type="ARBA" id="ARBA00023136"/>
    </source>
</evidence>
<accession>T1HMN9</accession>
<dbReference type="Gene3D" id="2.60.40.1660">
    <property type="entry name" value="Na, k-atpase alpha subunit"/>
    <property type="match status" value="1"/>
</dbReference>
<evidence type="ECO:0000256" key="5">
    <source>
        <dbReference type="ARBA" id="ARBA00022989"/>
    </source>
</evidence>
<dbReference type="PANTHER" id="PTHR11523">
    <property type="entry name" value="SODIUM/POTASSIUM-DEPENDENT ATPASE BETA SUBUNIT"/>
    <property type="match status" value="1"/>
</dbReference>
<evidence type="ECO:0000313" key="7">
    <source>
        <dbReference type="EnsemblMetazoa" id="RPRC005313-PA"/>
    </source>
</evidence>
<dbReference type="InterPro" id="IPR038702">
    <property type="entry name" value="Na/K_ATPase_sub_beta_sf"/>
</dbReference>
<keyword evidence="4" id="KW-0735">Signal-anchor</keyword>
<dbReference type="InParanoid" id="T1HMN9"/>
<dbReference type="OMA" id="HIHYWVP"/>
<dbReference type="eggNOG" id="KOG3927">
    <property type="taxonomic scope" value="Eukaryota"/>
</dbReference>
<keyword evidence="5" id="KW-1133">Transmembrane helix</keyword>
<sequence length="246" mass="28066">MSSSWLLIIFKLFVVIELNTADQIRLKFNPTGLAHSEGLIWYDSETYTLMSEKLDSYLEVYRTPSLIEGRSEHLANCSYENPITDSTVCNIKPDLNACSASNHFGYKRRSPCIYIELDKILNWKPMFYNSTKNLPEKMPTNLKDLISVAVNNPHKKDTVWLWCEGESPEDKELIGPVSYYPRAGFPGYMFPYTGQPGYLSPLVAVHFEKPAIAIAIHIVCKLWSPNIAQDYTKNLGLARFTLINDE</sequence>
<keyword evidence="6" id="KW-0472">Membrane</keyword>
<dbReference type="GO" id="GO:0006883">
    <property type="term" value="P:intracellular sodium ion homeostasis"/>
    <property type="evidence" value="ECO:0007669"/>
    <property type="project" value="TreeGrafter"/>
</dbReference>
<dbReference type="STRING" id="13249.T1HMN9"/>
<dbReference type="EMBL" id="ACPB03008866">
    <property type="status" value="NOT_ANNOTATED_CDS"/>
    <property type="molecule type" value="Genomic_DNA"/>
</dbReference>
<dbReference type="GO" id="GO:0036376">
    <property type="term" value="P:sodium ion export across plasma membrane"/>
    <property type="evidence" value="ECO:0007669"/>
    <property type="project" value="TreeGrafter"/>
</dbReference>
<keyword evidence="3" id="KW-0812">Transmembrane</keyword>
<protein>
    <submittedName>
        <fullName evidence="7">Uncharacterized protein</fullName>
    </submittedName>
</protein>
<dbReference type="HOGENOM" id="CLU_057702_0_0_1"/>
<dbReference type="AlphaFoldDB" id="T1HMN9"/>
<proteinExistence type="inferred from homology"/>
<evidence type="ECO:0000313" key="8">
    <source>
        <dbReference type="Proteomes" id="UP000015103"/>
    </source>
</evidence>
<dbReference type="GO" id="GO:0030007">
    <property type="term" value="P:intracellular potassium ion homeostasis"/>
    <property type="evidence" value="ECO:0007669"/>
    <property type="project" value="TreeGrafter"/>
</dbReference>
<dbReference type="EnsemblMetazoa" id="RPRC005313-RA">
    <property type="protein sequence ID" value="RPRC005313-PA"/>
    <property type="gene ID" value="RPRC005313"/>
</dbReference>